<evidence type="ECO:0000313" key="5">
    <source>
        <dbReference type="Proteomes" id="UP000886890"/>
    </source>
</evidence>
<sequence>MNARKIIVDCDPGIDDALALMLLLRSPEVEILGITVVCGNVPTAVGAENALKILSWMDRPDIPVYTGEESPLTRSYVDARDTHGSDGLGETFYPSVTSVRPHRDAVQFLADTLAKAKETEEKITILALGPLTNIARLIERHPDCLDAIDGFYSMGGCYRSHGNCSPVAEYNYWCDPHAAKAVFDAFASLPQLSGRQIQMIGLDVTRKIVLTPNLIEYLCRLNPEIGEKVRRITRFYVDFHWKQEGIIGCVINDPLAAAYLIDHSLCTGFSAHTEVETEGICLGQSVVDAFGFWDVPENSYILTRTSPLRFMEMFFERLTGIAAEKLSPALRQLMAPDSADMEGSL</sequence>
<feature type="domain" description="Inosine/uridine-preferring nucleoside hydrolase" evidence="3">
    <location>
        <begin position="6"/>
        <end position="311"/>
    </location>
</feature>
<dbReference type="PANTHER" id="PTHR12304:SF4">
    <property type="entry name" value="URIDINE NUCLEOSIDASE"/>
    <property type="match status" value="1"/>
</dbReference>
<organism evidence="4 5">
    <name type="scientific">Candidatus Fusicatenibacter merdavium</name>
    <dbReference type="NCBI Taxonomy" id="2838600"/>
    <lineage>
        <taxon>Bacteria</taxon>
        <taxon>Bacillati</taxon>
        <taxon>Bacillota</taxon>
        <taxon>Clostridia</taxon>
        <taxon>Lachnospirales</taxon>
        <taxon>Lachnospiraceae</taxon>
        <taxon>Fusicatenibacter</taxon>
    </lineage>
</organism>
<dbReference type="InterPro" id="IPR001910">
    <property type="entry name" value="Inosine/uridine_hydrolase_dom"/>
</dbReference>
<gene>
    <name evidence="4" type="ORF">H9734_07160</name>
</gene>
<protein>
    <submittedName>
        <fullName evidence="4">Nucleoside hydrolase</fullName>
    </submittedName>
</protein>
<reference evidence="4" key="1">
    <citation type="journal article" date="2021" name="PeerJ">
        <title>Extensive microbial diversity within the chicken gut microbiome revealed by metagenomics and culture.</title>
        <authorList>
            <person name="Gilroy R."/>
            <person name="Ravi A."/>
            <person name="Getino M."/>
            <person name="Pursley I."/>
            <person name="Horton D.L."/>
            <person name="Alikhan N.F."/>
            <person name="Baker D."/>
            <person name="Gharbi K."/>
            <person name="Hall N."/>
            <person name="Watson M."/>
            <person name="Adriaenssens E.M."/>
            <person name="Foster-Nyarko E."/>
            <person name="Jarju S."/>
            <person name="Secka A."/>
            <person name="Antonio M."/>
            <person name="Oren A."/>
            <person name="Chaudhuri R.R."/>
            <person name="La Ragione R."/>
            <person name="Hildebrand F."/>
            <person name="Pallen M.J."/>
        </authorList>
    </citation>
    <scope>NUCLEOTIDE SEQUENCE</scope>
    <source>
        <strain evidence="4">CHK183-1962</strain>
    </source>
</reference>
<dbReference type="EMBL" id="DXEK01000120">
    <property type="protein sequence ID" value="HIX77355.1"/>
    <property type="molecule type" value="Genomic_DNA"/>
</dbReference>
<dbReference type="SUPFAM" id="SSF53590">
    <property type="entry name" value="Nucleoside hydrolase"/>
    <property type="match status" value="1"/>
</dbReference>
<keyword evidence="1 4" id="KW-0378">Hydrolase</keyword>
<keyword evidence="2" id="KW-0326">Glycosidase</keyword>
<dbReference type="GO" id="GO:0005829">
    <property type="term" value="C:cytosol"/>
    <property type="evidence" value="ECO:0007669"/>
    <property type="project" value="TreeGrafter"/>
</dbReference>
<dbReference type="InterPro" id="IPR036452">
    <property type="entry name" value="Ribo_hydro-like"/>
</dbReference>
<evidence type="ECO:0000256" key="2">
    <source>
        <dbReference type="ARBA" id="ARBA00023295"/>
    </source>
</evidence>
<accession>A0A9D1XDS8</accession>
<dbReference type="InterPro" id="IPR023186">
    <property type="entry name" value="IUNH"/>
</dbReference>
<evidence type="ECO:0000313" key="4">
    <source>
        <dbReference type="EMBL" id="HIX77355.1"/>
    </source>
</evidence>
<evidence type="ECO:0000256" key="1">
    <source>
        <dbReference type="ARBA" id="ARBA00022801"/>
    </source>
</evidence>
<reference evidence="4" key="2">
    <citation type="submission" date="2021-04" db="EMBL/GenBank/DDBJ databases">
        <authorList>
            <person name="Gilroy R."/>
        </authorList>
    </citation>
    <scope>NUCLEOTIDE SEQUENCE</scope>
    <source>
        <strain evidence="4">CHK183-1962</strain>
    </source>
</reference>
<proteinExistence type="predicted"/>
<dbReference type="PANTHER" id="PTHR12304">
    <property type="entry name" value="INOSINE-URIDINE PREFERRING NUCLEOSIDE HYDROLASE"/>
    <property type="match status" value="1"/>
</dbReference>
<dbReference type="Pfam" id="PF01156">
    <property type="entry name" value="IU_nuc_hydro"/>
    <property type="match status" value="1"/>
</dbReference>
<dbReference type="GO" id="GO:0006152">
    <property type="term" value="P:purine nucleoside catabolic process"/>
    <property type="evidence" value="ECO:0007669"/>
    <property type="project" value="TreeGrafter"/>
</dbReference>
<comment type="caution">
    <text evidence="4">The sequence shown here is derived from an EMBL/GenBank/DDBJ whole genome shotgun (WGS) entry which is preliminary data.</text>
</comment>
<dbReference type="AlphaFoldDB" id="A0A9D1XDS8"/>
<name>A0A9D1XDS8_9FIRM</name>
<dbReference type="Proteomes" id="UP000886890">
    <property type="component" value="Unassembled WGS sequence"/>
</dbReference>
<evidence type="ECO:0000259" key="3">
    <source>
        <dbReference type="Pfam" id="PF01156"/>
    </source>
</evidence>
<dbReference type="Gene3D" id="3.90.245.10">
    <property type="entry name" value="Ribonucleoside hydrolase-like"/>
    <property type="match status" value="1"/>
</dbReference>
<dbReference type="GO" id="GO:0008477">
    <property type="term" value="F:purine nucleosidase activity"/>
    <property type="evidence" value="ECO:0007669"/>
    <property type="project" value="TreeGrafter"/>
</dbReference>